<reference evidence="6 8" key="2">
    <citation type="submission" date="2019-06" db="EMBL/GenBank/DDBJ databases">
        <title>Whole genome shotgun sequence of Corynebacterium flavescens NBRC 14136.</title>
        <authorList>
            <person name="Hosoyama A."/>
            <person name="Uohara A."/>
            <person name="Ohji S."/>
            <person name="Ichikawa N."/>
        </authorList>
    </citation>
    <scope>NUCLEOTIDE SEQUENCE [LARGE SCALE GENOMIC DNA]</scope>
    <source>
        <strain evidence="6 8">NBRC 14136</strain>
    </source>
</reference>
<keyword evidence="2" id="KW-1133">Transmembrane helix</keyword>
<dbReference type="InterPro" id="IPR047971">
    <property type="entry name" value="ExeM-like"/>
</dbReference>
<dbReference type="InterPro" id="IPR036691">
    <property type="entry name" value="Endo/exonu/phosph_ase_sf"/>
</dbReference>
<dbReference type="SUPFAM" id="SSF56219">
    <property type="entry name" value="DNase I-like"/>
    <property type="match status" value="1"/>
</dbReference>
<dbReference type="PROSITE" id="PS51841">
    <property type="entry name" value="LTD"/>
    <property type="match status" value="1"/>
</dbReference>
<dbReference type="Pfam" id="PF03372">
    <property type="entry name" value="Exo_endo_phos"/>
    <property type="match status" value="1"/>
</dbReference>
<feature type="transmembrane region" description="Helical" evidence="2">
    <location>
        <begin position="858"/>
        <end position="879"/>
    </location>
</feature>
<dbReference type="OrthoDB" id="1016457at2"/>
<keyword evidence="3" id="KW-0732">Signal</keyword>
<dbReference type="PANTHER" id="PTHR42834:SF1">
    <property type="entry name" value="ENDONUCLEASE_EXONUCLEASE_PHOSPHATASE FAMILY PROTEIN (AFU_ORTHOLOGUE AFUA_3G09210)"/>
    <property type="match status" value="1"/>
</dbReference>
<evidence type="ECO:0000313" key="7">
    <source>
        <dbReference type="Proteomes" id="UP000185479"/>
    </source>
</evidence>
<dbReference type="EMBL" id="CP009246">
    <property type="protein sequence ID" value="APT87589.1"/>
    <property type="molecule type" value="Genomic_DNA"/>
</dbReference>
<dbReference type="NCBIfam" id="NF033681">
    <property type="entry name" value="ExeM_NucH_DNase"/>
    <property type="match status" value="1"/>
</dbReference>
<dbReference type="Gene3D" id="3.60.10.10">
    <property type="entry name" value="Endonuclease/exonuclease/phosphatase"/>
    <property type="match status" value="1"/>
</dbReference>
<accession>A0A1L7CP34</accession>
<name>A0A1L7CP34_CORFL</name>
<dbReference type="STRING" id="28028.CFLV_10780"/>
<protein>
    <submittedName>
        <fullName evidence="5">Nuclease</fullName>
    </submittedName>
</protein>
<evidence type="ECO:0000256" key="2">
    <source>
        <dbReference type="SAM" id="Phobius"/>
    </source>
</evidence>
<evidence type="ECO:0000256" key="3">
    <source>
        <dbReference type="SAM" id="SignalP"/>
    </source>
</evidence>
<dbReference type="CDD" id="cd10283">
    <property type="entry name" value="MnuA_DNase1-like"/>
    <property type="match status" value="1"/>
</dbReference>
<dbReference type="GeneID" id="82881164"/>
<keyword evidence="2" id="KW-0472">Membrane</keyword>
<dbReference type="Proteomes" id="UP000185479">
    <property type="component" value="Chromosome"/>
</dbReference>
<dbReference type="InterPro" id="IPR001322">
    <property type="entry name" value="Lamin_tail_dom"/>
</dbReference>
<feature type="domain" description="LTD" evidence="4">
    <location>
        <begin position="26"/>
        <end position="152"/>
    </location>
</feature>
<dbReference type="AlphaFoldDB" id="A0A1L7CP34"/>
<evidence type="ECO:0000256" key="1">
    <source>
        <dbReference type="SAM" id="MobiDB-lite"/>
    </source>
</evidence>
<sequence>MYSRAFGARAIASLVASTTLAATIAATIAVPAHAAPDGSAVVISEVYGGGGNAGAPYTHDFIEFFNPTAQEISLEGYSVAYLAANGNTGGTAPLSGSIPAGGHYLIQAKAGTNTGLALSSPDATTELAMGAKQGSVRLSKGAEVIDTVGYGGASVFEGSPAPAASNKFSVARDAAGTDTDDNSGDFSTGAPTPQSSGVGNTEPTEPGEPTDPTNPTDPENPAEPGTITEISAIQGSGAHSPLQDQTVTTTGVVTGVWSEGGRNGFSMQTGGTGDSVPEASPAIFVYMGSSPTAAYPTIGDSVEVTGKVSEYFDSTQITASSADYLEEALPPVTALSLPELPAGDEAREPLEHMLIKPGAHTVTNNYELNKFGTVGLAPGTQALRQPSDVHLPSTDPNSPLQQLAAENAARLITLDDGRTRNYLDGDQNTALPYITQDGGSTITSLRTTDVVHFQHPVILDYSHEAWRFQPTAPLTGANSAADLPISWEDSRADELNALDVEGDYTVAAFNVLNYFTTLGKDVGATPFTDKDGNPVTVKSGKTRGAYTESAFNDQQTKIVAAINGLDADVVALSEIEDGYAVTGDIAKRDQAVAHLTAELNKNGGNWDYVRSPEEVPANPDVIRTAFIYKLDRVKPVGPSRIFDDTRFSGTAREPLAQEFAATDDKVTETFVAVANHFKSKGSVANGDADHGDGQGNNANLRNAQAQAVLDHLYKQEDWKDKAIFVMGDLNTYSREDALSLFRSNGYTVPAEKYDADASYQFDGLLGSLDHVLANDTASAKLRDAQVWNINADEPLAFEYSRRNYNAVDLLDASPFRSSDHDPVKVGFNLEGSSAVNPPEDNDEDISLSSGSSATSAPLVAALVAALVAIPGIAVILGSLRATLPPALVEALPKPLRAFLGL</sequence>
<dbReference type="Pfam" id="PF00932">
    <property type="entry name" value="LTD"/>
    <property type="match status" value="1"/>
</dbReference>
<feature type="signal peptide" evidence="3">
    <location>
        <begin position="1"/>
        <end position="34"/>
    </location>
</feature>
<dbReference type="RefSeq" id="WP_075730519.1">
    <property type="nucleotide sequence ID" value="NZ_BJNB01000017.1"/>
</dbReference>
<feature type="chain" id="PRO_5044061019" evidence="3">
    <location>
        <begin position="35"/>
        <end position="901"/>
    </location>
</feature>
<gene>
    <name evidence="6" type="ORF">CFL01nite_12960</name>
    <name evidence="5" type="ORF">CFLV_10780</name>
</gene>
<feature type="region of interest" description="Disordered" evidence="1">
    <location>
        <begin position="829"/>
        <end position="848"/>
    </location>
</feature>
<dbReference type="KEGG" id="cfc:CFLV_10780"/>
<dbReference type="InterPro" id="IPR005135">
    <property type="entry name" value="Endo/exonuclease/phosphatase"/>
</dbReference>
<reference evidence="5 7" key="1">
    <citation type="submission" date="2014-08" db="EMBL/GenBank/DDBJ databases">
        <title>Complete genome sequence of Corynebacterium flavescens OJ8(T)(=DSM 20296(T)), isolated from cheese.</title>
        <authorList>
            <person name="Ruckert C."/>
            <person name="Albersmeier A."/>
            <person name="Winkler A."/>
            <person name="Kalinowski J."/>
        </authorList>
    </citation>
    <scope>NUCLEOTIDE SEQUENCE [LARGE SCALE GENOMIC DNA]</scope>
    <source>
        <strain evidence="5 7">OJ8</strain>
    </source>
</reference>
<feature type="compositionally biased region" description="Polar residues" evidence="1">
    <location>
        <begin position="184"/>
        <end position="198"/>
    </location>
</feature>
<organism evidence="5 7">
    <name type="scientific">Corynebacterium flavescens</name>
    <dbReference type="NCBI Taxonomy" id="28028"/>
    <lineage>
        <taxon>Bacteria</taxon>
        <taxon>Bacillati</taxon>
        <taxon>Actinomycetota</taxon>
        <taxon>Actinomycetes</taxon>
        <taxon>Mycobacteriales</taxon>
        <taxon>Corynebacteriaceae</taxon>
        <taxon>Corynebacterium</taxon>
    </lineage>
</organism>
<dbReference type="EMBL" id="BJNB01000017">
    <property type="protein sequence ID" value="GEB97801.1"/>
    <property type="molecule type" value="Genomic_DNA"/>
</dbReference>
<dbReference type="Proteomes" id="UP000315353">
    <property type="component" value="Unassembled WGS sequence"/>
</dbReference>
<evidence type="ECO:0000259" key="4">
    <source>
        <dbReference type="PROSITE" id="PS51841"/>
    </source>
</evidence>
<proteinExistence type="predicted"/>
<dbReference type="CDD" id="cd04486">
    <property type="entry name" value="YhcR_OBF_like"/>
    <property type="match status" value="1"/>
</dbReference>
<feature type="region of interest" description="Disordered" evidence="1">
    <location>
        <begin position="174"/>
        <end position="226"/>
    </location>
</feature>
<keyword evidence="2" id="KW-0812">Transmembrane</keyword>
<dbReference type="PANTHER" id="PTHR42834">
    <property type="entry name" value="ENDONUCLEASE/EXONUCLEASE/PHOSPHATASE FAMILY PROTEIN (AFU_ORTHOLOGUE AFUA_3G09210)"/>
    <property type="match status" value="1"/>
</dbReference>
<evidence type="ECO:0000313" key="6">
    <source>
        <dbReference type="EMBL" id="GEB97801.1"/>
    </source>
</evidence>
<feature type="compositionally biased region" description="Low complexity" evidence="1">
    <location>
        <begin position="210"/>
        <end position="224"/>
    </location>
</feature>
<dbReference type="GO" id="GO:0003824">
    <property type="term" value="F:catalytic activity"/>
    <property type="evidence" value="ECO:0007669"/>
    <property type="project" value="InterPro"/>
</dbReference>
<evidence type="ECO:0000313" key="8">
    <source>
        <dbReference type="Proteomes" id="UP000315353"/>
    </source>
</evidence>
<keyword evidence="7" id="KW-1185">Reference proteome</keyword>
<evidence type="ECO:0000313" key="5">
    <source>
        <dbReference type="EMBL" id="APT87589.1"/>
    </source>
</evidence>